<dbReference type="CDD" id="cd06261">
    <property type="entry name" value="TM_PBP2"/>
    <property type="match status" value="1"/>
</dbReference>
<evidence type="ECO:0000256" key="6">
    <source>
        <dbReference type="ARBA" id="ARBA00023136"/>
    </source>
</evidence>
<dbReference type="InterPro" id="IPR035906">
    <property type="entry name" value="MetI-like_sf"/>
</dbReference>
<accession>A0ABV2M1H4</accession>
<dbReference type="Proteomes" id="UP001549106">
    <property type="component" value="Unassembled WGS sequence"/>
</dbReference>
<feature type="transmembrane region" description="Helical" evidence="7">
    <location>
        <begin position="90"/>
        <end position="111"/>
    </location>
</feature>
<keyword evidence="3" id="KW-1003">Cell membrane</keyword>
<evidence type="ECO:0000256" key="4">
    <source>
        <dbReference type="ARBA" id="ARBA00022692"/>
    </source>
</evidence>
<evidence type="ECO:0000313" key="9">
    <source>
        <dbReference type="EMBL" id="MET3750323.1"/>
    </source>
</evidence>
<evidence type="ECO:0000256" key="3">
    <source>
        <dbReference type="ARBA" id="ARBA00022475"/>
    </source>
</evidence>
<dbReference type="SUPFAM" id="SSF161098">
    <property type="entry name" value="MetI-like"/>
    <property type="match status" value="1"/>
</dbReference>
<evidence type="ECO:0000256" key="2">
    <source>
        <dbReference type="ARBA" id="ARBA00022448"/>
    </source>
</evidence>
<feature type="domain" description="ABC transmembrane type-1" evidence="8">
    <location>
        <begin position="86"/>
        <end position="297"/>
    </location>
</feature>
<reference evidence="9 10" key="1">
    <citation type="submission" date="2024-06" db="EMBL/GenBank/DDBJ databases">
        <title>Genomic Encyclopedia of Type Strains, Phase IV (KMG-IV): sequencing the most valuable type-strain genomes for metagenomic binning, comparative biology and taxonomic classification.</title>
        <authorList>
            <person name="Goeker M."/>
        </authorList>
    </citation>
    <scope>NUCLEOTIDE SEQUENCE [LARGE SCALE GENOMIC DNA]</scope>
    <source>
        <strain evidence="9 10">DSM 29492</strain>
    </source>
</reference>
<evidence type="ECO:0000256" key="7">
    <source>
        <dbReference type="RuleBase" id="RU363032"/>
    </source>
</evidence>
<dbReference type="Pfam" id="PF00528">
    <property type="entry name" value="BPD_transp_1"/>
    <property type="match status" value="1"/>
</dbReference>
<proteinExistence type="inferred from homology"/>
<keyword evidence="5 7" id="KW-1133">Transmembrane helix</keyword>
<dbReference type="PROSITE" id="PS50928">
    <property type="entry name" value="ABC_TM1"/>
    <property type="match status" value="1"/>
</dbReference>
<evidence type="ECO:0000256" key="5">
    <source>
        <dbReference type="ARBA" id="ARBA00022989"/>
    </source>
</evidence>
<feature type="transmembrane region" description="Helical" evidence="7">
    <location>
        <begin position="171"/>
        <end position="192"/>
    </location>
</feature>
<comment type="similarity">
    <text evidence="7">Belongs to the binding-protein-dependent transport system permease family.</text>
</comment>
<sequence length="306" mass="34852">MSAKMSTKKKKSFTAKPGSYTFRKKVTPWCILFLPMAFTVWLKYYPIFSAFYISLFKYDPINPPGRFVGLKNYLEMFQMQFYWESWKNTFIFLLLQLCMCFFIPLIQALLLNELIRLQKCLTTLYILPALIPTSVNVIIWRWIWHPDYGVANQIVKFFGGEPQVWLSDPDLVKFCIIFPGVLGGGLTVLLYLSAIQGVSTDIMESAALDGCTGFKKIRHIILPNISFMIFIQLIMCVITTMQLLDAPYMYASGGPSGASTTQGIFIYNAFNDDLNYGRGSAASVVLLIVIAVLTMLQMHFEKSEKN</sequence>
<name>A0ABV2M1H4_9FIRM</name>
<dbReference type="InterPro" id="IPR000515">
    <property type="entry name" value="MetI-like"/>
</dbReference>
<organism evidence="9 10">
    <name type="scientific">Blautia caecimuris</name>
    <dbReference type="NCBI Taxonomy" id="1796615"/>
    <lineage>
        <taxon>Bacteria</taxon>
        <taxon>Bacillati</taxon>
        <taxon>Bacillota</taxon>
        <taxon>Clostridia</taxon>
        <taxon>Lachnospirales</taxon>
        <taxon>Lachnospiraceae</taxon>
        <taxon>Blautia</taxon>
    </lineage>
</organism>
<dbReference type="RefSeq" id="WP_257464492.1">
    <property type="nucleotide sequence ID" value="NZ_JANJZT010000009.1"/>
</dbReference>
<dbReference type="InterPro" id="IPR051393">
    <property type="entry name" value="ABC_transporter_permease"/>
</dbReference>
<dbReference type="PANTHER" id="PTHR30193">
    <property type="entry name" value="ABC TRANSPORTER PERMEASE PROTEIN"/>
    <property type="match status" value="1"/>
</dbReference>
<feature type="transmembrane region" description="Helical" evidence="7">
    <location>
        <begin position="26"/>
        <end position="45"/>
    </location>
</feature>
<comment type="caution">
    <text evidence="9">The sequence shown here is derived from an EMBL/GenBank/DDBJ whole genome shotgun (WGS) entry which is preliminary data.</text>
</comment>
<keyword evidence="6 7" id="KW-0472">Membrane</keyword>
<dbReference type="EMBL" id="JBEPMJ010000009">
    <property type="protein sequence ID" value="MET3750323.1"/>
    <property type="molecule type" value="Genomic_DNA"/>
</dbReference>
<evidence type="ECO:0000256" key="1">
    <source>
        <dbReference type="ARBA" id="ARBA00004651"/>
    </source>
</evidence>
<gene>
    <name evidence="9" type="ORF">ABID24_001569</name>
</gene>
<comment type="subcellular location">
    <subcellularLocation>
        <location evidence="1 7">Cell membrane</location>
        <topology evidence="1 7">Multi-pass membrane protein</topology>
    </subcellularLocation>
</comment>
<evidence type="ECO:0000259" key="8">
    <source>
        <dbReference type="PROSITE" id="PS50928"/>
    </source>
</evidence>
<keyword evidence="9" id="KW-0762">Sugar transport</keyword>
<dbReference type="PANTHER" id="PTHR30193:SF37">
    <property type="entry name" value="INNER MEMBRANE ABC TRANSPORTER PERMEASE PROTEIN YCJO"/>
    <property type="match status" value="1"/>
</dbReference>
<keyword evidence="10" id="KW-1185">Reference proteome</keyword>
<dbReference type="Gene3D" id="1.10.3720.10">
    <property type="entry name" value="MetI-like"/>
    <property type="match status" value="1"/>
</dbReference>
<protein>
    <submittedName>
        <fullName evidence="9">Multiple sugar transport system permease protein</fullName>
    </submittedName>
</protein>
<feature type="transmembrane region" description="Helical" evidence="7">
    <location>
        <begin position="225"/>
        <end position="244"/>
    </location>
</feature>
<feature type="transmembrane region" description="Helical" evidence="7">
    <location>
        <begin position="280"/>
        <end position="300"/>
    </location>
</feature>
<keyword evidence="4 7" id="KW-0812">Transmembrane</keyword>
<evidence type="ECO:0000313" key="10">
    <source>
        <dbReference type="Proteomes" id="UP001549106"/>
    </source>
</evidence>
<keyword evidence="2 7" id="KW-0813">Transport</keyword>
<feature type="transmembrane region" description="Helical" evidence="7">
    <location>
        <begin position="123"/>
        <end position="143"/>
    </location>
</feature>